<accession>A0ABN0Q660</accession>
<protein>
    <submittedName>
        <fullName evidence="1">Uncharacterized protein</fullName>
    </submittedName>
</protein>
<evidence type="ECO:0000313" key="2">
    <source>
        <dbReference type="Proteomes" id="UP000017834"/>
    </source>
</evidence>
<evidence type="ECO:0000313" key="1">
    <source>
        <dbReference type="EMBL" id="ESS57497.1"/>
    </source>
</evidence>
<name>A0ABN0Q660_ENTCL</name>
<comment type="caution">
    <text evidence="1">The sequence shown here is derived from an EMBL/GenBank/DDBJ whole genome shotgun (WGS) entry which is preliminary data.</text>
</comment>
<dbReference type="EMBL" id="AXOM01000048">
    <property type="protein sequence ID" value="ESS57497.1"/>
    <property type="molecule type" value="Genomic_DNA"/>
</dbReference>
<gene>
    <name evidence="1" type="ORF">EDP2_985</name>
</gene>
<reference evidence="1 2" key="1">
    <citation type="journal article" date="2014" name="Genome Announc.">
        <title>Draft Genome Sequence of Enterobacter cloacae Strain S611.</title>
        <authorList>
            <person name="Wang D."/>
            <person name="Han C.S."/>
            <person name="Dichosa A.E."/>
            <person name="Gleasner C.D."/>
            <person name="Johnson S.L."/>
            <person name="Daligault H.E."/>
            <person name="Davenport K.W."/>
            <person name="Li P.E."/>
            <person name="Pierson E.A."/>
            <person name="Pierson L.S.III."/>
        </authorList>
    </citation>
    <scope>NUCLEOTIDE SEQUENCE [LARGE SCALE GENOMIC DNA]</scope>
    <source>
        <strain evidence="1 2">S611</strain>
    </source>
</reference>
<proteinExistence type="predicted"/>
<sequence>MQLRVGRISAAPSGILLLCRCRMAAFSLIRPTNYPAYGLSGDDKSLLVVDKRLLFRRREDGTKIHLGA</sequence>
<keyword evidence="2" id="KW-1185">Reference proteome</keyword>
<organism evidence="1 2">
    <name type="scientific">Enterobacter cloacae S611</name>
    <dbReference type="NCBI Taxonomy" id="1399146"/>
    <lineage>
        <taxon>Bacteria</taxon>
        <taxon>Pseudomonadati</taxon>
        <taxon>Pseudomonadota</taxon>
        <taxon>Gammaproteobacteria</taxon>
        <taxon>Enterobacterales</taxon>
        <taxon>Enterobacteriaceae</taxon>
        <taxon>Enterobacter</taxon>
        <taxon>Enterobacter cloacae complex</taxon>
    </lineage>
</organism>
<dbReference type="Proteomes" id="UP000017834">
    <property type="component" value="Unassembled WGS sequence"/>
</dbReference>